<dbReference type="AlphaFoldDB" id="A0A316W6W0"/>
<reference evidence="2 3" key="1">
    <citation type="journal article" date="2018" name="Mol. Biol. Evol.">
        <title>Broad Genomic Sampling Reveals a Smut Pathogenic Ancestry of the Fungal Clade Ustilaginomycotina.</title>
        <authorList>
            <person name="Kijpornyongpan T."/>
            <person name="Mondo S.J."/>
            <person name="Barry K."/>
            <person name="Sandor L."/>
            <person name="Lee J."/>
            <person name="Lipzen A."/>
            <person name="Pangilinan J."/>
            <person name="LaButti K."/>
            <person name="Hainaut M."/>
            <person name="Henrissat B."/>
            <person name="Grigoriev I.V."/>
            <person name="Spatafora J.W."/>
            <person name="Aime M.C."/>
        </authorList>
    </citation>
    <scope>NUCLEOTIDE SEQUENCE [LARGE SCALE GENOMIC DNA]</scope>
    <source>
        <strain evidence="2 3">MCA 4658</strain>
    </source>
</reference>
<feature type="compositionally biased region" description="Basic and acidic residues" evidence="1">
    <location>
        <begin position="525"/>
        <end position="539"/>
    </location>
</feature>
<organism evidence="2 3">
    <name type="scientific">Ceraceosorus guamensis</name>
    <dbReference type="NCBI Taxonomy" id="1522189"/>
    <lineage>
        <taxon>Eukaryota</taxon>
        <taxon>Fungi</taxon>
        <taxon>Dikarya</taxon>
        <taxon>Basidiomycota</taxon>
        <taxon>Ustilaginomycotina</taxon>
        <taxon>Exobasidiomycetes</taxon>
        <taxon>Ceraceosorales</taxon>
        <taxon>Ceraceosoraceae</taxon>
        <taxon>Ceraceosorus</taxon>
    </lineage>
</organism>
<dbReference type="RefSeq" id="XP_025372777.1">
    <property type="nucleotide sequence ID" value="XM_025510558.1"/>
</dbReference>
<feature type="compositionally biased region" description="Low complexity" evidence="1">
    <location>
        <begin position="316"/>
        <end position="325"/>
    </location>
</feature>
<sequence length="590" mass="64340">MYTLDEHSAALAQALLRQYVSEASQASSRSLMSYAVSPDNVGGIPPDHREHKGALYGMVPSFAQSQPNWTARATAEGLSWRVGRHLRSWETDAGHMQISNIFHASNESGAEYTLSPWSFLERKLSTSGQSGQPISGSKERVYSVEFGIITFDSPGDSLLSAPMLSTWPLNALQDQLSSMDPPSFRPSVAPWGTLLLADYKSGRNVTRGLSGIGMLVDQKEDHHARLTYRAADGRRLVVKIAHPTPATHNPAVEARALEARRAKSQFDTERSEPFDLESEDSEWEPNHEAPASTAPSLDSNVDEALKNSSHDDATIAPEPDATPVAPADTAISASWANASEADVIAPQHPVDMRIQALQRHSLSQDDVASVRSALEGFLQSWTQLAKEAAAHEKSQSGKRQAAVDAVPVPLSGKGMPLAPSQLVVGGDRLKLESAEHIDCLQFYYVGTSEPRASYDPFGEPADNPAQSQVSVEDDAQQAWKSVMDVLEEMSQQDADATQRESDRKMLKELASVPYRPRIVFENVKRDGDTHSSTRMRLEWSDEPSPPAKLDGSIASEPATTSTPALPWSTAAYHINSILSRKFRTLRGAQT</sequence>
<dbReference type="GeneID" id="37032428"/>
<dbReference type="Proteomes" id="UP000245783">
    <property type="component" value="Unassembled WGS sequence"/>
</dbReference>
<dbReference type="OrthoDB" id="10372242at2759"/>
<evidence type="ECO:0000313" key="2">
    <source>
        <dbReference type="EMBL" id="PWN45617.1"/>
    </source>
</evidence>
<evidence type="ECO:0000313" key="3">
    <source>
        <dbReference type="Proteomes" id="UP000245783"/>
    </source>
</evidence>
<dbReference type="STRING" id="1522189.A0A316W6W0"/>
<name>A0A316W6W0_9BASI</name>
<accession>A0A316W6W0</accession>
<evidence type="ECO:0000256" key="1">
    <source>
        <dbReference type="SAM" id="MobiDB-lite"/>
    </source>
</evidence>
<protein>
    <submittedName>
        <fullName evidence="2">Uncharacterized protein</fullName>
    </submittedName>
</protein>
<feature type="region of interest" description="Disordered" evidence="1">
    <location>
        <begin position="261"/>
        <end position="325"/>
    </location>
</feature>
<dbReference type="InParanoid" id="A0A316W6W0"/>
<gene>
    <name evidence="2" type="ORF">IE81DRAFT_163481</name>
</gene>
<proteinExistence type="predicted"/>
<feature type="compositionally biased region" description="Acidic residues" evidence="1">
    <location>
        <begin position="274"/>
        <end position="283"/>
    </location>
</feature>
<feature type="compositionally biased region" description="Basic and acidic residues" evidence="1">
    <location>
        <begin position="261"/>
        <end position="273"/>
    </location>
</feature>
<feature type="compositionally biased region" description="Basic and acidic residues" evidence="1">
    <location>
        <begin position="303"/>
        <end position="313"/>
    </location>
</feature>
<dbReference type="EMBL" id="KZ819354">
    <property type="protein sequence ID" value="PWN45617.1"/>
    <property type="molecule type" value="Genomic_DNA"/>
</dbReference>
<keyword evidence="3" id="KW-1185">Reference proteome</keyword>
<feature type="region of interest" description="Disordered" evidence="1">
    <location>
        <begin position="525"/>
        <end position="563"/>
    </location>
</feature>